<reference evidence="5" key="1">
    <citation type="journal article" date="2020" name="mSystems">
        <title>Genome- and Community-Level Interaction Insights into Carbon Utilization and Element Cycling Functions of Hydrothermarchaeota in Hydrothermal Sediment.</title>
        <authorList>
            <person name="Zhou Z."/>
            <person name="Liu Y."/>
            <person name="Xu W."/>
            <person name="Pan J."/>
            <person name="Luo Z.H."/>
            <person name="Li M."/>
        </authorList>
    </citation>
    <scope>NUCLEOTIDE SEQUENCE [LARGE SCALE GENOMIC DNA]</scope>
    <source>
        <strain evidence="5">SpSt-503</strain>
    </source>
</reference>
<dbReference type="PROSITE" id="PS50005">
    <property type="entry name" value="TPR"/>
    <property type="match status" value="4"/>
</dbReference>
<evidence type="ECO:0000313" key="5">
    <source>
        <dbReference type="EMBL" id="HFH28433.1"/>
    </source>
</evidence>
<dbReference type="InterPro" id="IPR052346">
    <property type="entry name" value="O-mannosyl-transferase_TMTC"/>
</dbReference>
<evidence type="ECO:0000256" key="4">
    <source>
        <dbReference type="SAM" id="MobiDB-lite"/>
    </source>
</evidence>
<feature type="compositionally biased region" description="Basic residues" evidence="4">
    <location>
        <begin position="640"/>
        <end position="649"/>
    </location>
</feature>
<feature type="repeat" description="TPR" evidence="3">
    <location>
        <begin position="184"/>
        <end position="217"/>
    </location>
</feature>
<dbReference type="InterPro" id="IPR019734">
    <property type="entry name" value="TPR_rpt"/>
</dbReference>
<dbReference type="GO" id="GO:0030968">
    <property type="term" value="P:endoplasmic reticulum unfolded protein response"/>
    <property type="evidence" value="ECO:0007669"/>
    <property type="project" value="TreeGrafter"/>
</dbReference>
<dbReference type="GO" id="GO:0035269">
    <property type="term" value="P:protein O-linked glycosylation via mannose"/>
    <property type="evidence" value="ECO:0007669"/>
    <property type="project" value="TreeGrafter"/>
</dbReference>
<accession>A0A7C3E7N7</accession>
<dbReference type="InterPro" id="IPR013105">
    <property type="entry name" value="TPR_2"/>
</dbReference>
<dbReference type="Pfam" id="PF14559">
    <property type="entry name" value="TPR_19"/>
    <property type="match status" value="1"/>
</dbReference>
<keyword evidence="1" id="KW-0677">Repeat</keyword>
<dbReference type="Pfam" id="PF07719">
    <property type="entry name" value="TPR_2"/>
    <property type="match status" value="1"/>
</dbReference>
<feature type="compositionally biased region" description="Basic and acidic residues" evidence="4">
    <location>
        <begin position="629"/>
        <end position="639"/>
    </location>
</feature>
<dbReference type="PANTHER" id="PTHR44227">
    <property type="match status" value="1"/>
</dbReference>
<feature type="repeat" description="TPR" evidence="3">
    <location>
        <begin position="75"/>
        <end position="108"/>
    </location>
</feature>
<dbReference type="AlphaFoldDB" id="A0A7C3E7N7"/>
<dbReference type="Gene3D" id="1.25.40.10">
    <property type="entry name" value="Tetratricopeptide repeat domain"/>
    <property type="match status" value="5"/>
</dbReference>
<dbReference type="PANTHER" id="PTHR44227:SF3">
    <property type="entry name" value="PROTEIN O-MANNOSYL-TRANSFERASE TMTC4"/>
    <property type="match status" value="1"/>
</dbReference>
<feature type="region of interest" description="Disordered" evidence="4">
    <location>
        <begin position="629"/>
        <end position="649"/>
    </location>
</feature>
<proteinExistence type="predicted"/>
<evidence type="ECO:0000256" key="3">
    <source>
        <dbReference type="PROSITE-ProRule" id="PRU00339"/>
    </source>
</evidence>
<gene>
    <name evidence="5" type="ORF">ENS59_02830</name>
</gene>
<organism evidence="5">
    <name type="scientific">Gracilinema caldarium</name>
    <dbReference type="NCBI Taxonomy" id="215591"/>
    <lineage>
        <taxon>Bacteria</taxon>
        <taxon>Pseudomonadati</taxon>
        <taxon>Spirochaetota</taxon>
        <taxon>Spirochaetia</taxon>
        <taxon>Spirochaetales</taxon>
        <taxon>Breznakiellaceae</taxon>
        <taxon>Gracilinema</taxon>
    </lineage>
</organism>
<protein>
    <submittedName>
        <fullName evidence="5">Tetratricopeptide repeat protein</fullName>
    </submittedName>
</protein>
<evidence type="ECO:0000256" key="2">
    <source>
        <dbReference type="ARBA" id="ARBA00022803"/>
    </source>
</evidence>
<dbReference type="SUPFAM" id="SSF48452">
    <property type="entry name" value="TPR-like"/>
    <property type="match status" value="3"/>
</dbReference>
<dbReference type="SMART" id="SM00028">
    <property type="entry name" value="TPR"/>
    <property type="match status" value="9"/>
</dbReference>
<dbReference type="GO" id="GO:0000030">
    <property type="term" value="F:mannosyltransferase activity"/>
    <property type="evidence" value="ECO:0007669"/>
    <property type="project" value="TreeGrafter"/>
</dbReference>
<dbReference type="InterPro" id="IPR011990">
    <property type="entry name" value="TPR-like_helical_dom_sf"/>
</dbReference>
<dbReference type="Pfam" id="PF13432">
    <property type="entry name" value="TPR_16"/>
    <property type="match status" value="1"/>
</dbReference>
<evidence type="ECO:0000256" key="1">
    <source>
        <dbReference type="ARBA" id="ARBA00022737"/>
    </source>
</evidence>
<feature type="repeat" description="TPR" evidence="3">
    <location>
        <begin position="41"/>
        <end position="74"/>
    </location>
</feature>
<dbReference type="EMBL" id="DSVL01000086">
    <property type="protein sequence ID" value="HFH28433.1"/>
    <property type="molecule type" value="Genomic_DNA"/>
</dbReference>
<comment type="caution">
    <text evidence="5">The sequence shown here is derived from an EMBL/GenBank/DDBJ whole genome shotgun (WGS) entry which is preliminary data.</text>
</comment>
<feature type="repeat" description="TPR" evidence="3">
    <location>
        <begin position="109"/>
        <end position="142"/>
    </location>
</feature>
<keyword evidence="2 3" id="KW-0802">TPR repeat</keyword>
<sequence>MQTKNEIDYIQEALELGRQRDYSGAARLLEEVLARQEAVDPEVLLLLGRAYHTLQRYPRALALFRDYIRLKPNSAQGYFFAGRTYLALGMNQQALPLLRKALEIRPDEPQILAMLGIACLKSKRSREAVEYLQKAVELAPENQKFYRSYLNALLVRGIKLCRLGETALGSQMLQFVLDNGLEAPLLHLELGRIYRESGQYEEALFHYTAACKLAPEDISIRWYRATLLMALNKTQEALEEIQTIEDLGGEVPQLNWNAELVERFMIRSFLAEGAWSRAAKACGLWLRKRGPDPMIHAMYAEALRNMGYLETAHNHLSKALEMASQQIELRYAQLMLAWEREDWNTLQKTLAILQRMNGDPAIIQRFKALVVDHASQDDKAVITQLQQAIRNTGPSPELMFALAQRYFHVGLPDLAEGWYDRTLQVQPMHERAYLGSIASLELLVQEGQTDAVEHLIERYNEYLERWPDNRNIRREYALFLVKQQRFETAQTELESLLTWDVTNKTLRKLLAYVYRKNRRYRDAAILLKGVLKEDPQNVSLLLEFIGCMERSNLKKYSYPILEKAMKHFKHSADVALAFGDVAYRDKKIEQALDSYREAAARDAEDPRPYQRMALVYRKQGISEMADRYEKEAKNREIQKKKLPNSQKKL</sequence>
<name>A0A7C3E7N7_9SPIR</name>